<evidence type="ECO:0000256" key="8">
    <source>
        <dbReference type="ARBA" id="ARBA00022741"/>
    </source>
</evidence>
<dbReference type="GO" id="GO:0000781">
    <property type="term" value="C:chromosome, telomeric region"/>
    <property type="evidence" value="ECO:0007669"/>
    <property type="project" value="UniProtKB-SubCell"/>
</dbReference>
<comment type="similarity">
    <text evidence="2 16">Belongs to the PI3/PI4-kinase family. ATM subfamily.</text>
</comment>
<feature type="region of interest" description="Disordered" evidence="17">
    <location>
        <begin position="760"/>
        <end position="782"/>
    </location>
</feature>
<evidence type="ECO:0000256" key="14">
    <source>
        <dbReference type="ARBA" id="ARBA00047899"/>
    </source>
</evidence>
<dbReference type="HOGENOM" id="CLU_000178_11_0_1"/>
<dbReference type="CDD" id="cd05171">
    <property type="entry name" value="PIKKc_ATM"/>
    <property type="match status" value="1"/>
</dbReference>
<dbReference type="STRING" id="930991.A0A0D0DS26"/>
<feature type="compositionally biased region" description="Polar residues" evidence="17">
    <location>
        <begin position="180"/>
        <end position="190"/>
    </location>
</feature>
<feature type="domain" description="FAT" evidence="19">
    <location>
        <begin position="1976"/>
        <end position="2583"/>
    </location>
</feature>
<feature type="domain" description="PI3K/PI4K catalytic" evidence="18">
    <location>
        <begin position="2702"/>
        <end position="3015"/>
    </location>
</feature>
<dbReference type="InterPro" id="IPR021668">
    <property type="entry name" value="TAN"/>
</dbReference>
<dbReference type="PROSITE" id="PS51190">
    <property type="entry name" value="FATC"/>
    <property type="match status" value="1"/>
</dbReference>
<sequence>MSNLKTVVDRLKSEKVKERQEGIALLHSAFAREDAVYSIEDGRGWLVLYQALFTTVKIEKLDTIKKAGKAGTAGAAAQRRLTDAAASVRWMVERSVHCLSKKTLTPLLDHLMQMLVHRGQIFTPVALDYIKTIKLLLSWAPHMDHINVDIWVKLVEICFNIILDDSMENELVQTKEEMSHSTPVDDSMYQSDPGPSEDDDLPSTSRSTQVRKRRLREHSTIPAPGAASDTHPGRHTSRHVVSLEQIECASLLALLFRHSTAPFLAEAEKPDPSDTDSYPNKSILVPIAPPLFLRMKRFLERYPTDTSLHHDYLLALQPFLSQVSLNYKAEVDSLASSAWDALVGLWGTKNKRIKESLIGILKMLFPFLTATRGGPTNRWADGLRKLWTLLNGEADSRWGIDALSIDSLRLQVSPDKVNDQEIFVAKTFRAGWNFDATQALAWALLELQADCAEKLFEHTESVHTDTPEESTFKGKRPKREDPISTHLYFIRTTSAVGVRTYHLQILLFFIDRHWCRLHNALQNNVISTLVQFVSVDEVSIQSWAFLCLAAIARCDGESYSTSSFDDASMKDSDRRGFGTWDPIWTHAMRRANAPVVCRAACHVAHTLIGYSKHLLTSQRALVEIETLVKDLDLQGPSFPYDAVCMFLAQSLRVASQDVRLYRMQLEEKVLSWLLDNWRVGTAAKDVSGRSHMPPHTINDFLNLLQSVCGYAQHTNPICRMLLPDCEIVDVMEEQRKTKPIRGYLLYAGLPALGHNINSLTDASLPQESPPPTTRVDQELSAPRGRERRVSAFLLKAMESLVSEWGMMQENKVHPTAEKVRQSLDAAITAFIFESFLAMNGTQRNRRVVQSAGKVVTLLAPFLTDARWTAEERLLILKALEPLVIDNDQNDDDEEWEALIGPGLESGIKSHVLRNVKIHISHHGRLHIQCRHLQRFLWDNADIQDAFAATAKNLRQLLSILTGQTTNAEDHSIAEHDGFGPIKTTQATAPQEESMLPLDLKPATRGLVEVCMVFLASVPVLQSGEATRDKELITLVTRCPEEKLLLLGPPLLTVVRKKLLNLSVDVLDNLLVKCADLLRRYSHAINDQFHFLVVDLLKSTSHIWMEKVAATSIIGDHVQVLCGWISSMMEATKTKKKSTFWKIRDLVARFIANYLAEDPSQTFWPTDYHEDEIERPLNTLLALNLDEDIRVRFRSALLSASLFSLDHENLDVFYQQVRNSLTRDLSKYEHMLTRMLCLGNVMIASSYVRRGPYWHLLEAAFHSPLYSRHIQAVLRGVSERLGLPNSSDLFEAYASQIALSIRQNFLDVLRLPSNLLGYANRRECAEAAFRLFTPANLMVGGDSQEAVAHGQRLFNHHCAAVQKTVADGLQACIGDLVGLQLVSLVDTTQVDGPILTTHLEELFQSKGIDLRPLGGFGQCVRRNAASIAASVIRCLGDQDFSDNGVIVQALRALDLKEAARTFTSLNKYRRLRDFRFHPPNMPRFGTSTILQSLQWCIAMATPEHVTAISYHVLHQTFAELHSTPFVNEQIRLLNGIGLLVSILSADFKDPTLLHTFIQKSCSLLAQADLTQAAQSFLEWGFSVYRLGTQVDQRFPDILIRVCALLDDHHAAANSATKSTQGQELTYWIDNQVLALCQNAKIKPQVLKALPAWSHQPSLELISVIDDITSENLSATLSDHRIASNKFRLVRRLLVLAEQHAYSRSQFALTDFWRLKDYIPQKTHLQRDDIDAFASLLAANIGDIYGFGSEHPFPQTLRARHRRNARRQEETQTDPSPQRAIIQTLLAMLDGTKPSEVNLVYLTLKSLVSAASQEALAFQSWSTEYQAPLDYFQHFPAVLAVRSGRSISELDLTSHPHAEFSRWICSLSTLLGDILSSTDKFYAQLTTLIANNVQFAEEILPVLVHTLLLRELLQGTSSGVSSRKQLSDYFTAVLKTEDTTRSCMRAIVDVILHLRNFRPVHSDDWLSHDKWLDVDFRILAKSAVGCGSYTTALLFLELAFEYGQLNKESPDGIEHLLFEIYGHIDEPDGFYGIKTTDLQHFLIKRFHHENQWDKAFRFHGAAIEAGSREAIDADGLLQSFHAFGFDSLAISTLQGSQRGLDSQTASLTMSYQLGWRTETWDLPDTGDVQDSNSSLYRALRAIYRERDPQVIDATIQCSLIETMDRMRALGNEDITEIREIARNIMCLDQLTKWRRGPVQEHLHRKSADIRLMSQLVDIDPEFEFTDLERILATRASLIRSVRRKEERERIGDMITPFNCSLLELEKRCLVRLSVAARKSNKLQVALNSIVKARRLEGVSTHEVSQEFANVLWLQKEQKLAVQFLKDLLFPQSRALSAGPEPEIERALSMVRLGSWVSEACLEKPLDIKRNYFDAATAIAIDVAVGTSSSGNACSSVFHKCALFAEHQYHTILKSPDAVRWKTYVDRKSHEIKQRESQLLRTQPGTHEHFLLVDDQTKAKALLAEDEEAYKRHNGTLVAFLDLAITMYSRCLAASDLFDDDVPIRFCSLWFANFEDRRLQDGLKKAVKRIPSRKFVFLSHQLSARISKPPQGSPSASQQTLQALIIRMCQEHPFHSLYQVYCIRPDRSSLSMSNRRSSTRHEATSSSQAQVDRSNAASDIFDKLLSDPAHCARVKAVEQVCDASIEWARYPIKDNRSLKKVKGLSQVPENLIIRRLRDVAVPVVTSHPSIDHTLKYDYCVWISHYDPAFTTAGGVNLPKISTCYGSNGEKFKQLFKGGNDDLRQDAVMEQVFELVNVVLQCDRETKKRSLKVRGYTVLPLAAQAGVLEFVGNTVPLQQWLGIAHPRYRPNDPTHLEISSALKQTREQYQGKTEAMVTRFRDICSKTAPVMRHYFTEKHKTPIAWFAMRLNYIRSVATTSIVGHVLGLGDRHVSNILMDNGSGEVVHIDLGIAFDQGKLLRVPERVPFRMTRDMVDGMGYSGTQGVFQRCAEETLRVLRERSDVIMTVLEVFKHDPLHSWTASELKIKKIQDSTNEPAGRASSSREGSRFEALDHDPARAPVNEAADRALNAVARKLDKSLSVEYTVNELIAEATDIVNLATIYHGTWIKQKLFYTF</sequence>
<dbReference type="SUPFAM" id="SSF56112">
    <property type="entry name" value="Protein kinase-like (PK-like)"/>
    <property type="match status" value="1"/>
</dbReference>
<evidence type="ECO:0000259" key="20">
    <source>
        <dbReference type="PROSITE" id="PS51190"/>
    </source>
</evidence>
<evidence type="ECO:0000256" key="5">
    <source>
        <dbReference type="ARBA" id="ARBA00014619"/>
    </source>
</evidence>
<dbReference type="PANTHER" id="PTHR37079">
    <property type="entry name" value="SERINE/THREONINE-PROTEIN KINASE ATM"/>
    <property type="match status" value="1"/>
</dbReference>
<comment type="subunit">
    <text evidence="3">Associates with DNA double-strand breaks.</text>
</comment>
<dbReference type="PANTHER" id="PTHR37079:SF4">
    <property type="entry name" value="SERINE_THREONINE-PROTEIN KINASE ATM"/>
    <property type="match status" value="1"/>
</dbReference>
<evidence type="ECO:0000256" key="7">
    <source>
        <dbReference type="ARBA" id="ARBA00022679"/>
    </source>
</evidence>
<keyword evidence="11 16" id="KW-0067">ATP-binding</keyword>
<dbReference type="Pfam" id="PF02260">
    <property type="entry name" value="FATC"/>
    <property type="match status" value="1"/>
</dbReference>
<evidence type="ECO:0000256" key="9">
    <source>
        <dbReference type="ARBA" id="ARBA00022763"/>
    </source>
</evidence>
<dbReference type="SMART" id="SM01342">
    <property type="entry name" value="TAN"/>
    <property type="match status" value="1"/>
</dbReference>
<gene>
    <name evidence="21" type="ORF">PAXRUDRAFT_139340</name>
</gene>
<keyword evidence="22" id="KW-1185">Reference proteome</keyword>
<evidence type="ECO:0000256" key="11">
    <source>
        <dbReference type="ARBA" id="ARBA00022840"/>
    </source>
</evidence>
<evidence type="ECO:0000256" key="10">
    <source>
        <dbReference type="ARBA" id="ARBA00022777"/>
    </source>
</evidence>
<feature type="region of interest" description="Disordered" evidence="17">
    <location>
        <begin position="2987"/>
        <end position="3014"/>
    </location>
</feature>
<keyword evidence="16" id="KW-0156">Chromatin regulator</keyword>
<evidence type="ECO:0000256" key="13">
    <source>
        <dbReference type="ARBA" id="ARBA00025079"/>
    </source>
</evidence>
<proteinExistence type="inferred from homology"/>
<evidence type="ECO:0000256" key="16">
    <source>
        <dbReference type="RuleBase" id="RU365027"/>
    </source>
</evidence>
<dbReference type="PROSITE" id="PS00915">
    <property type="entry name" value="PI3_4_KINASE_1"/>
    <property type="match status" value="1"/>
</dbReference>
<reference evidence="21 22" key="1">
    <citation type="submission" date="2014-04" db="EMBL/GenBank/DDBJ databases">
        <authorList>
            <consortium name="DOE Joint Genome Institute"/>
            <person name="Kuo A."/>
            <person name="Kohler A."/>
            <person name="Jargeat P."/>
            <person name="Nagy L.G."/>
            <person name="Floudas D."/>
            <person name="Copeland A."/>
            <person name="Barry K.W."/>
            <person name="Cichocki N."/>
            <person name="Veneault-Fourrey C."/>
            <person name="LaButti K."/>
            <person name="Lindquist E.A."/>
            <person name="Lipzen A."/>
            <person name="Lundell T."/>
            <person name="Morin E."/>
            <person name="Murat C."/>
            <person name="Sun H."/>
            <person name="Tunlid A."/>
            <person name="Henrissat B."/>
            <person name="Grigoriev I.V."/>
            <person name="Hibbett D.S."/>
            <person name="Martin F."/>
            <person name="Nordberg H.P."/>
            <person name="Cantor M.N."/>
            <person name="Hua S.X."/>
        </authorList>
    </citation>
    <scope>NUCLEOTIDE SEQUENCE [LARGE SCALE GENOMIC DNA]</scope>
    <source>
        <strain evidence="21 22">Ve08.2h10</strain>
    </source>
</reference>
<evidence type="ECO:0000256" key="1">
    <source>
        <dbReference type="ARBA" id="ARBA00004123"/>
    </source>
</evidence>
<dbReference type="InterPro" id="IPR038980">
    <property type="entry name" value="ATM_plant"/>
</dbReference>
<evidence type="ECO:0000313" key="22">
    <source>
        <dbReference type="Proteomes" id="UP000054538"/>
    </source>
</evidence>
<dbReference type="InParanoid" id="A0A0D0DS26"/>
<dbReference type="InterPro" id="IPR011009">
    <property type="entry name" value="Kinase-like_dom_sf"/>
</dbReference>
<dbReference type="SUPFAM" id="SSF48371">
    <property type="entry name" value="ARM repeat"/>
    <property type="match status" value="2"/>
</dbReference>
<dbReference type="EC" id="2.7.11.1" evidence="4 16"/>
<accession>A0A0D0DS26</accession>
<feature type="compositionally biased region" description="Basic and acidic residues" evidence="17">
    <location>
        <begin position="3002"/>
        <end position="3014"/>
    </location>
</feature>
<dbReference type="SMART" id="SM00146">
    <property type="entry name" value="PI3Kc"/>
    <property type="match status" value="1"/>
</dbReference>
<comment type="subcellular location">
    <subcellularLocation>
        <location evidence="16">Chromosome</location>
        <location evidence="16">Telomere</location>
    </subcellularLocation>
    <subcellularLocation>
        <location evidence="1 16">Nucleus</location>
    </subcellularLocation>
</comment>
<keyword evidence="12 16" id="KW-0539">Nucleus</keyword>
<keyword evidence="16" id="KW-0158">Chromosome</keyword>
<dbReference type="SMART" id="SM01343">
    <property type="entry name" value="FATC"/>
    <property type="match status" value="1"/>
</dbReference>
<keyword evidence="6 16" id="KW-0723">Serine/threonine-protein kinase</keyword>
<keyword evidence="10 16" id="KW-0418">Kinase</keyword>
<dbReference type="Gene3D" id="3.30.1010.10">
    <property type="entry name" value="Phosphatidylinositol 3-kinase Catalytic Subunit, Chain A, domain 4"/>
    <property type="match status" value="1"/>
</dbReference>
<dbReference type="GO" id="GO:0005634">
    <property type="term" value="C:nucleus"/>
    <property type="evidence" value="ECO:0007669"/>
    <property type="project" value="UniProtKB-SubCell"/>
</dbReference>
<evidence type="ECO:0000259" key="19">
    <source>
        <dbReference type="PROSITE" id="PS51189"/>
    </source>
</evidence>
<dbReference type="GO" id="GO:0106310">
    <property type="term" value="F:protein serine kinase activity"/>
    <property type="evidence" value="ECO:0007669"/>
    <property type="project" value="RHEA"/>
</dbReference>
<dbReference type="InterPro" id="IPR003152">
    <property type="entry name" value="FATC_dom"/>
</dbReference>
<name>A0A0D0DS26_9AGAM</name>
<keyword evidence="7 16" id="KW-0808">Transferase</keyword>
<feature type="compositionally biased region" description="Polar residues" evidence="17">
    <location>
        <begin position="2601"/>
        <end position="2610"/>
    </location>
</feature>
<comment type="catalytic activity">
    <reaction evidence="14 16">
        <text>L-threonyl-[protein] + ATP = O-phospho-L-threonyl-[protein] + ADP + H(+)</text>
        <dbReference type="Rhea" id="RHEA:46608"/>
        <dbReference type="Rhea" id="RHEA-COMP:11060"/>
        <dbReference type="Rhea" id="RHEA-COMP:11605"/>
        <dbReference type="ChEBI" id="CHEBI:15378"/>
        <dbReference type="ChEBI" id="CHEBI:30013"/>
        <dbReference type="ChEBI" id="CHEBI:30616"/>
        <dbReference type="ChEBI" id="CHEBI:61977"/>
        <dbReference type="ChEBI" id="CHEBI:456216"/>
        <dbReference type="EC" id="2.7.11.1"/>
    </reaction>
</comment>
<evidence type="ECO:0000256" key="3">
    <source>
        <dbReference type="ARBA" id="ARBA00011370"/>
    </source>
</evidence>
<dbReference type="FunCoup" id="A0A0D0DS26">
    <property type="interactions" value="184"/>
</dbReference>
<evidence type="ECO:0000256" key="12">
    <source>
        <dbReference type="ARBA" id="ARBA00023242"/>
    </source>
</evidence>
<comment type="function">
    <text evidence="13 16">Serine/threonine protein kinase which activates checkpoint signaling upon genotoxic stresses such as ionizing radiation (IR), ultraviolet light (UV), or DNA replication stalling, thereby acting as a DNA damage sensor. Recognizes the substrate consensus sequence [ST]-Q. Phosphorylates histone H2A to form H2AS128ph (gamma-H2A) at sites of DNA damage, involved in the regulation of DNA damage response mechanism. Required for the control of telomere length and genome stability.</text>
</comment>
<evidence type="ECO:0000256" key="6">
    <source>
        <dbReference type="ARBA" id="ARBA00022527"/>
    </source>
</evidence>
<keyword evidence="8 16" id="KW-0547">Nucleotide-binding</keyword>
<dbReference type="PROSITE" id="PS00916">
    <property type="entry name" value="PI3_4_KINASE_2"/>
    <property type="match status" value="1"/>
</dbReference>
<evidence type="ECO:0000259" key="18">
    <source>
        <dbReference type="PROSITE" id="PS50290"/>
    </source>
</evidence>
<dbReference type="GO" id="GO:0035556">
    <property type="term" value="P:intracellular signal transduction"/>
    <property type="evidence" value="ECO:0007669"/>
    <property type="project" value="UniProtKB-ARBA"/>
</dbReference>
<evidence type="ECO:0000256" key="2">
    <source>
        <dbReference type="ARBA" id="ARBA00010769"/>
    </source>
</evidence>
<feature type="region of interest" description="Disordered" evidence="17">
    <location>
        <begin position="2589"/>
        <end position="2610"/>
    </location>
</feature>
<dbReference type="InterPro" id="IPR014009">
    <property type="entry name" value="PIK_FAT"/>
</dbReference>
<dbReference type="GO" id="GO:0006325">
    <property type="term" value="P:chromatin organization"/>
    <property type="evidence" value="ECO:0007669"/>
    <property type="project" value="UniProtKB-KW"/>
</dbReference>
<dbReference type="Pfam" id="PF11640">
    <property type="entry name" value="TAN"/>
    <property type="match status" value="1"/>
</dbReference>
<reference evidence="22" key="2">
    <citation type="submission" date="2015-01" db="EMBL/GenBank/DDBJ databases">
        <title>Evolutionary Origins and Diversification of the Mycorrhizal Mutualists.</title>
        <authorList>
            <consortium name="DOE Joint Genome Institute"/>
            <consortium name="Mycorrhizal Genomics Consortium"/>
            <person name="Kohler A."/>
            <person name="Kuo A."/>
            <person name="Nagy L.G."/>
            <person name="Floudas D."/>
            <person name="Copeland A."/>
            <person name="Barry K.W."/>
            <person name="Cichocki N."/>
            <person name="Veneault-Fourrey C."/>
            <person name="LaButti K."/>
            <person name="Lindquist E.A."/>
            <person name="Lipzen A."/>
            <person name="Lundell T."/>
            <person name="Morin E."/>
            <person name="Murat C."/>
            <person name="Riley R."/>
            <person name="Ohm R."/>
            <person name="Sun H."/>
            <person name="Tunlid A."/>
            <person name="Henrissat B."/>
            <person name="Grigoriev I.V."/>
            <person name="Hibbett D.S."/>
            <person name="Martin F."/>
        </authorList>
    </citation>
    <scope>NUCLEOTIDE SEQUENCE [LARGE SCALE GENOMIC DNA]</scope>
    <source>
        <strain evidence="22">Ve08.2h10</strain>
    </source>
</reference>
<organism evidence="21 22">
    <name type="scientific">Paxillus rubicundulus Ve08.2h10</name>
    <dbReference type="NCBI Taxonomy" id="930991"/>
    <lineage>
        <taxon>Eukaryota</taxon>
        <taxon>Fungi</taxon>
        <taxon>Dikarya</taxon>
        <taxon>Basidiomycota</taxon>
        <taxon>Agaricomycotina</taxon>
        <taxon>Agaricomycetes</taxon>
        <taxon>Agaricomycetidae</taxon>
        <taxon>Boletales</taxon>
        <taxon>Paxilineae</taxon>
        <taxon>Paxillaceae</taxon>
        <taxon>Paxillus</taxon>
    </lineage>
</organism>
<dbReference type="GO" id="GO:0005524">
    <property type="term" value="F:ATP binding"/>
    <property type="evidence" value="ECO:0007669"/>
    <property type="project" value="UniProtKB-KW"/>
</dbReference>
<comment type="catalytic activity">
    <reaction evidence="15">
        <text>L-seryl-[protein] + ATP = O-phospho-L-seryl-[protein] + ADP + H(+)</text>
        <dbReference type="Rhea" id="RHEA:17989"/>
        <dbReference type="Rhea" id="RHEA-COMP:9863"/>
        <dbReference type="Rhea" id="RHEA-COMP:11604"/>
        <dbReference type="ChEBI" id="CHEBI:15378"/>
        <dbReference type="ChEBI" id="CHEBI:29999"/>
        <dbReference type="ChEBI" id="CHEBI:30616"/>
        <dbReference type="ChEBI" id="CHEBI:83421"/>
        <dbReference type="ChEBI" id="CHEBI:456216"/>
        <dbReference type="EC" id="2.7.11.1"/>
    </reaction>
</comment>
<evidence type="ECO:0000256" key="15">
    <source>
        <dbReference type="ARBA" id="ARBA00048679"/>
    </source>
</evidence>
<dbReference type="InterPro" id="IPR016024">
    <property type="entry name" value="ARM-type_fold"/>
</dbReference>
<protein>
    <recommendedName>
        <fullName evidence="5 16">Serine/threonine-protein kinase Tel1</fullName>
        <ecNumber evidence="4 16">2.7.11.1</ecNumber>
    </recommendedName>
</protein>
<dbReference type="InterPro" id="IPR000403">
    <property type="entry name" value="PI3/4_kinase_cat_dom"/>
</dbReference>
<dbReference type="PROSITE" id="PS51189">
    <property type="entry name" value="FAT"/>
    <property type="match status" value="1"/>
</dbReference>
<keyword evidence="9 16" id="KW-0227">DNA damage</keyword>
<dbReference type="Pfam" id="PF00454">
    <property type="entry name" value="PI3_PI4_kinase"/>
    <property type="match status" value="1"/>
</dbReference>
<dbReference type="Proteomes" id="UP000054538">
    <property type="component" value="Unassembled WGS sequence"/>
</dbReference>
<feature type="region of interest" description="Disordered" evidence="17">
    <location>
        <begin position="173"/>
        <end position="238"/>
    </location>
</feature>
<evidence type="ECO:0000256" key="4">
    <source>
        <dbReference type="ARBA" id="ARBA00012513"/>
    </source>
</evidence>
<dbReference type="PROSITE" id="PS50290">
    <property type="entry name" value="PI3_4_KINASE_3"/>
    <property type="match status" value="1"/>
</dbReference>
<dbReference type="EMBL" id="KN825007">
    <property type="protein sequence ID" value="KIK96043.1"/>
    <property type="molecule type" value="Genomic_DNA"/>
</dbReference>
<feature type="domain" description="FATC" evidence="20">
    <location>
        <begin position="3035"/>
        <end position="3073"/>
    </location>
</feature>
<keyword evidence="16" id="KW-0779">Telomere</keyword>
<dbReference type="OrthoDB" id="381190at2759"/>
<dbReference type="InterPro" id="IPR044107">
    <property type="entry name" value="PIKKc_ATM"/>
</dbReference>
<evidence type="ECO:0000313" key="21">
    <source>
        <dbReference type="EMBL" id="KIK96043.1"/>
    </source>
</evidence>
<dbReference type="GO" id="GO:0006281">
    <property type="term" value="P:DNA repair"/>
    <property type="evidence" value="ECO:0007669"/>
    <property type="project" value="InterPro"/>
</dbReference>
<dbReference type="InterPro" id="IPR036940">
    <property type="entry name" value="PI3/4_kinase_cat_sf"/>
</dbReference>
<dbReference type="Gene3D" id="1.10.1070.11">
    <property type="entry name" value="Phosphatidylinositol 3-/4-kinase, catalytic domain"/>
    <property type="match status" value="1"/>
</dbReference>
<dbReference type="InterPro" id="IPR018936">
    <property type="entry name" value="PI3/4_kinase_CS"/>
</dbReference>
<dbReference type="GO" id="GO:0004674">
    <property type="term" value="F:protein serine/threonine kinase activity"/>
    <property type="evidence" value="ECO:0007669"/>
    <property type="project" value="UniProtKB-KW"/>
</dbReference>
<evidence type="ECO:0000256" key="17">
    <source>
        <dbReference type="SAM" id="MobiDB-lite"/>
    </source>
</evidence>